<dbReference type="KEGG" id="apro:F751_5370"/>
<evidence type="ECO:0000313" key="3">
    <source>
        <dbReference type="Proteomes" id="UP000028924"/>
    </source>
</evidence>
<keyword evidence="3" id="KW-1185">Reference proteome</keyword>
<dbReference type="Proteomes" id="UP000028924">
    <property type="component" value="Unassembled WGS sequence"/>
</dbReference>
<dbReference type="EMBL" id="KL662148">
    <property type="protein sequence ID" value="KFM27514.1"/>
    <property type="molecule type" value="Genomic_DNA"/>
</dbReference>
<feature type="compositionally biased region" description="Basic and acidic residues" evidence="1">
    <location>
        <begin position="37"/>
        <end position="53"/>
    </location>
</feature>
<organism evidence="2 3">
    <name type="scientific">Auxenochlorella protothecoides</name>
    <name type="common">Green microalga</name>
    <name type="synonym">Chlorella protothecoides</name>
    <dbReference type="NCBI Taxonomy" id="3075"/>
    <lineage>
        <taxon>Eukaryota</taxon>
        <taxon>Viridiplantae</taxon>
        <taxon>Chlorophyta</taxon>
        <taxon>core chlorophytes</taxon>
        <taxon>Trebouxiophyceae</taxon>
        <taxon>Chlorellales</taxon>
        <taxon>Chlorellaceae</taxon>
        <taxon>Auxenochlorella</taxon>
    </lineage>
</organism>
<dbReference type="GeneID" id="23616761"/>
<name>A0A087SP60_AUXPR</name>
<evidence type="ECO:0000256" key="1">
    <source>
        <dbReference type="SAM" id="MobiDB-lite"/>
    </source>
</evidence>
<protein>
    <submittedName>
        <fullName evidence="2">Uncharacterized protein</fullName>
    </submittedName>
</protein>
<gene>
    <name evidence="2" type="ORF">F751_5370</name>
</gene>
<feature type="region of interest" description="Disordered" evidence="1">
    <location>
        <begin position="37"/>
        <end position="65"/>
    </location>
</feature>
<dbReference type="AlphaFoldDB" id="A0A087SP60"/>
<accession>A0A087SP60</accession>
<proteinExistence type="predicted"/>
<evidence type="ECO:0000313" key="2">
    <source>
        <dbReference type="EMBL" id="KFM27514.1"/>
    </source>
</evidence>
<reference evidence="2 3" key="1">
    <citation type="journal article" date="2014" name="BMC Genomics">
        <title>Oil accumulation mechanisms of the oleaginous microalga Chlorella protothecoides revealed through its genome, transcriptomes, and proteomes.</title>
        <authorList>
            <person name="Gao C."/>
            <person name="Wang Y."/>
            <person name="Shen Y."/>
            <person name="Yan D."/>
            <person name="He X."/>
            <person name="Dai J."/>
            <person name="Wu Q."/>
        </authorList>
    </citation>
    <scope>NUCLEOTIDE SEQUENCE [LARGE SCALE GENOMIC DNA]</scope>
    <source>
        <strain evidence="2 3">0710</strain>
    </source>
</reference>
<dbReference type="RefSeq" id="XP_011400491.1">
    <property type="nucleotide sequence ID" value="XM_011402189.1"/>
</dbReference>
<sequence length="65" mass="7423">MEFLFSILVHTSQMLYCLHRAWLGRKGDASHHLLRAPAERKSSQHNAAMDRAEAAQLPLSRHMPT</sequence>